<evidence type="ECO:0000256" key="6">
    <source>
        <dbReference type="PIRSR" id="PIRSR601382-1"/>
    </source>
</evidence>
<dbReference type="InterPro" id="IPR012341">
    <property type="entry name" value="6hp_glycosidase-like_sf"/>
</dbReference>
<evidence type="ECO:0000313" key="10">
    <source>
        <dbReference type="EMBL" id="MFH4975918.1"/>
    </source>
</evidence>
<keyword evidence="9" id="KW-0732">Signal</keyword>
<dbReference type="SUPFAM" id="SSF48225">
    <property type="entry name" value="Seven-hairpin glycosidases"/>
    <property type="match status" value="1"/>
</dbReference>
<feature type="binding site" evidence="7">
    <location>
        <position position="473"/>
    </location>
    <ligand>
        <name>Ca(2+)</name>
        <dbReference type="ChEBI" id="CHEBI:29108"/>
    </ligand>
</feature>
<comment type="cofactor">
    <cofactor evidence="7">
        <name>Ca(2+)</name>
        <dbReference type="ChEBI" id="CHEBI:29108"/>
    </cofactor>
</comment>
<keyword evidence="8" id="KW-0326">Glycosidase</keyword>
<dbReference type="Gene3D" id="1.50.10.10">
    <property type="match status" value="1"/>
</dbReference>
<dbReference type="InterPro" id="IPR044674">
    <property type="entry name" value="EDEM1/2/3"/>
</dbReference>
<dbReference type="PANTHER" id="PTHR45679:SF6">
    <property type="entry name" value="ER DEGRADATION-ENHANCING ALPHA-MANNOSIDASE-LIKE PROTEIN 2"/>
    <property type="match status" value="1"/>
</dbReference>
<keyword evidence="3" id="KW-0256">Endoplasmic reticulum</keyword>
<accession>A0ABD6E789</accession>
<feature type="active site" evidence="6">
    <location>
        <position position="370"/>
    </location>
</feature>
<keyword evidence="8" id="KW-0378">Hydrolase</keyword>
<keyword evidence="4" id="KW-0325">Glycoprotein</keyword>
<proteinExistence type="inferred from homology"/>
<evidence type="ECO:0000256" key="4">
    <source>
        <dbReference type="ARBA" id="ARBA00023180"/>
    </source>
</evidence>
<feature type="active site" description="Proton donor" evidence="6">
    <location>
        <position position="114"/>
    </location>
</feature>
<dbReference type="PRINTS" id="PR00747">
    <property type="entry name" value="GLYHDRLASE47"/>
</dbReference>
<gene>
    <name evidence="10" type="ORF">AB6A40_002627</name>
</gene>
<keyword evidence="7" id="KW-0106">Calcium</keyword>
<evidence type="ECO:0000256" key="3">
    <source>
        <dbReference type="ARBA" id="ARBA00022824"/>
    </source>
</evidence>
<dbReference type="Pfam" id="PF01532">
    <property type="entry name" value="Glyco_hydro_47"/>
    <property type="match status" value="1"/>
</dbReference>
<comment type="caution">
    <text evidence="10">The sequence shown here is derived from an EMBL/GenBank/DDBJ whole genome shotgun (WGS) entry which is preliminary data.</text>
</comment>
<evidence type="ECO:0000256" key="9">
    <source>
        <dbReference type="SAM" id="SignalP"/>
    </source>
</evidence>
<keyword evidence="11" id="KW-1185">Reference proteome</keyword>
<evidence type="ECO:0000256" key="8">
    <source>
        <dbReference type="RuleBase" id="RU361193"/>
    </source>
</evidence>
<dbReference type="GO" id="GO:1904154">
    <property type="term" value="P:positive regulation of retrograde protein transport, ER to cytosol"/>
    <property type="evidence" value="ECO:0007669"/>
    <property type="project" value="UniProtKB-ARBA"/>
</dbReference>
<evidence type="ECO:0000313" key="11">
    <source>
        <dbReference type="Proteomes" id="UP001608902"/>
    </source>
</evidence>
<dbReference type="InterPro" id="IPR001382">
    <property type="entry name" value="Glyco_hydro_47"/>
</dbReference>
<feature type="chain" id="PRO_5044854383" description="alpha-1,2-Mannosidase" evidence="9">
    <location>
        <begin position="22"/>
        <end position="784"/>
    </location>
</feature>
<sequence length="784" mass="88958">MIYWFHLFVLCIAVHWNACDAVKFSQKKMEFYREKVRKMFYHAYNGYLNYAYPLDELKPLTCSGMDTWGSFSLTLIDALDTLLVLGNETEFKRASDIVLKTVKVNSNVNVSVFETNIRVIGGLLSAHLFSGRVEGMQLEEGWPCSGPLLRLAERFAQRLLPAFNTYTGMPYGTVNLRYGVHRQETPITCTAGVGTVILEFGTLSRLTGNPHYERVAMKALDALWKSRSKLGLVGNHIDVNTGTWTATDAGIGAGVDSYYEYLAKGALMFHKPALMEQFNAYVKAINKYIRRGDWFVWVSMQKAQVSLPVFQSLESFWPGILALTGNVDDARRILLQYSTVVSRYGFPPEFFNIPNEEAVSHRSGYPLRPEFVESIYYLYRATQDPYLLQLAAGVVEAIEHSCLTSCGYATVRSVEDHTIEDRMESFFLSETTKYLYLIFDPENFLNTDGTEAMAIETPDGPCVINGGGYVFNTEAHPLDPGAIYCCSAERKSDKELIYNFEDNINFLELLNTPNDGAEQSWMYSVKPEMIANHKSNELSNSKKENFLERNGFVRKDVDKSTAASGLNDKKTLLFNFGELEELLRVKDSASTQLLKAYVEDSVKPLLEEENRFGESDTHAFLKLLRQLATFKHDLSRFGKTLRSVDSVRSSLQVQSSTSQWPTLLVYCKDCCHLHDWNASSTIFRYFLTLIYQNYLYVSRNVPVVIGPGCLSEEEISWTYINIPPEVPKLDSADSVPHIDRISFSEFRYWPVPDVDYSLLTTPPQSFLSRFMGETQVLPMNLTVA</sequence>
<comment type="similarity">
    <text evidence="2 8">Belongs to the glycosyl hydrolase 47 family.</text>
</comment>
<protein>
    <recommendedName>
        <fullName evidence="8">alpha-1,2-Mannosidase</fullName>
        <ecNumber evidence="8">3.2.1.-</ecNumber>
    </recommendedName>
</protein>
<feature type="active site" evidence="6">
    <location>
        <position position="256"/>
    </location>
</feature>
<dbReference type="InterPro" id="IPR036026">
    <property type="entry name" value="Seven-hairpin_glycosidases"/>
</dbReference>
<organism evidence="10 11">
    <name type="scientific">Gnathostoma spinigerum</name>
    <dbReference type="NCBI Taxonomy" id="75299"/>
    <lineage>
        <taxon>Eukaryota</taxon>
        <taxon>Metazoa</taxon>
        <taxon>Ecdysozoa</taxon>
        <taxon>Nematoda</taxon>
        <taxon>Chromadorea</taxon>
        <taxon>Rhabditida</taxon>
        <taxon>Spirurina</taxon>
        <taxon>Gnathostomatomorpha</taxon>
        <taxon>Gnathostomatoidea</taxon>
        <taxon>Gnathostomatidae</taxon>
        <taxon>Gnathostoma</taxon>
    </lineage>
</organism>
<evidence type="ECO:0000256" key="1">
    <source>
        <dbReference type="ARBA" id="ARBA00004240"/>
    </source>
</evidence>
<dbReference type="FunFam" id="1.50.10.10:FF:000015">
    <property type="entry name" value="alpha-1,2-Mannosidase"/>
    <property type="match status" value="1"/>
</dbReference>
<dbReference type="EMBL" id="JBGFUD010001197">
    <property type="protein sequence ID" value="MFH4975918.1"/>
    <property type="molecule type" value="Genomic_DNA"/>
</dbReference>
<dbReference type="GO" id="GO:0016798">
    <property type="term" value="F:hydrolase activity, acting on glycosyl bonds"/>
    <property type="evidence" value="ECO:0007669"/>
    <property type="project" value="UniProtKB-KW"/>
</dbReference>
<evidence type="ECO:0000256" key="2">
    <source>
        <dbReference type="ARBA" id="ARBA00007658"/>
    </source>
</evidence>
<reference evidence="10 11" key="1">
    <citation type="submission" date="2024-08" db="EMBL/GenBank/DDBJ databases">
        <title>Gnathostoma spinigerum genome.</title>
        <authorList>
            <person name="Gonzalez-Bertolin B."/>
            <person name="Monzon S."/>
            <person name="Zaballos A."/>
            <person name="Jimenez P."/>
            <person name="Dekumyoy P."/>
            <person name="Varona S."/>
            <person name="Cuesta I."/>
            <person name="Sumanam S."/>
            <person name="Adisakwattana P."/>
            <person name="Gasser R.B."/>
            <person name="Hernandez-Gonzalez A."/>
            <person name="Young N.D."/>
            <person name="Perteguer M.J."/>
        </authorList>
    </citation>
    <scope>NUCLEOTIDE SEQUENCE [LARGE SCALE GENOMIC DNA]</scope>
    <source>
        <strain evidence="10">AL3</strain>
        <tissue evidence="10">Liver</tissue>
    </source>
</reference>
<dbReference type="GO" id="GO:0005783">
    <property type="term" value="C:endoplasmic reticulum"/>
    <property type="evidence" value="ECO:0007669"/>
    <property type="project" value="UniProtKB-SubCell"/>
</dbReference>
<feature type="active site" description="Proton donor" evidence="6">
    <location>
        <position position="349"/>
    </location>
</feature>
<dbReference type="Proteomes" id="UP001608902">
    <property type="component" value="Unassembled WGS sequence"/>
</dbReference>
<comment type="function">
    <text evidence="5">Involved in the endoplasmic reticulum-associated degradation (ERAD) pathway that targets misfolded glycoproteins for degradation in an N-glycan-dependent manner. May initiate ERAD by promoting the first mannose trimming step of ERAD substrates, from Man9GlcNAc2 to Man8GlcNAc2. Seems to recognize and bind to exposed hydrophobic regions in target proteins.</text>
</comment>
<evidence type="ECO:0000256" key="5">
    <source>
        <dbReference type="ARBA" id="ARBA00054385"/>
    </source>
</evidence>
<comment type="subcellular location">
    <subcellularLocation>
        <location evidence="1">Endoplasmic reticulum</location>
    </subcellularLocation>
</comment>
<evidence type="ECO:0000256" key="7">
    <source>
        <dbReference type="PIRSR" id="PIRSR601382-2"/>
    </source>
</evidence>
<keyword evidence="7" id="KW-0479">Metal-binding</keyword>
<feature type="signal peptide" evidence="9">
    <location>
        <begin position="1"/>
        <end position="21"/>
    </location>
</feature>
<dbReference type="PANTHER" id="PTHR45679">
    <property type="entry name" value="ER DEGRADATION-ENHANCING ALPHA-MANNOSIDASE-LIKE PROTEIN 2"/>
    <property type="match status" value="1"/>
</dbReference>
<dbReference type="AlphaFoldDB" id="A0ABD6E789"/>
<name>A0ABD6E789_9BILA</name>
<dbReference type="EC" id="3.2.1.-" evidence="8"/>